<gene>
    <name evidence="2" type="ORF">BDQ94DRAFT_75652</name>
</gene>
<dbReference type="Proteomes" id="UP000253729">
    <property type="component" value="Unassembled WGS sequence"/>
</dbReference>
<name>A0A3F3PU22_9EURO</name>
<organism evidence="2 3">
    <name type="scientific">Aspergillus welwitschiae</name>
    <dbReference type="NCBI Taxonomy" id="1341132"/>
    <lineage>
        <taxon>Eukaryota</taxon>
        <taxon>Fungi</taxon>
        <taxon>Dikarya</taxon>
        <taxon>Ascomycota</taxon>
        <taxon>Pezizomycotina</taxon>
        <taxon>Eurotiomycetes</taxon>
        <taxon>Eurotiomycetidae</taxon>
        <taxon>Eurotiales</taxon>
        <taxon>Aspergillaceae</taxon>
        <taxon>Aspergillus</taxon>
        <taxon>Aspergillus subgen. Circumdati</taxon>
    </lineage>
</organism>
<evidence type="ECO:0000313" key="2">
    <source>
        <dbReference type="EMBL" id="RDH30365.1"/>
    </source>
</evidence>
<dbReference type="RefSeq" id="XP_026623387.1">
    <property type="nucleotide sequence ID" value="XM_026776459.1"/>
</dbReference>
<feature type="transmembrane region" description="Helical" evidence="1">
    <location>
        <begin position="23"/>
        <end position="46"/>
    </location>
</feature>
<reference evidence="2 3" key="1">
    <citation type="submission" date="2018-07" db="EMBL/GenBank/DDBJ databases">
        <title>The genomes of Aspergillus section Nigri reveals drivers in fungal speciation.</title>
        <authorList>
            <consortium name="DOE Joint Genome Institute"/>
            <person name="Vesth T.C."/>
            <person name="Nybo J."/>
            <person name="Theobald S."/>
            <person name="Brandl J."/>
            <person name="Frisvad J.C."/>
            <person name="Nielsen K.F."/>
            <person name="Lyhne E.K."/>
            <person name="Kogle M.E."/>
            <person name="Kuo A."/>
            <person name="Riley R."/>
            <person name="Clum A."/>
            <person name="Nolan M."/>
            <person name="Lipzen A."/>
            <person name="Salamov A."/>
            <person name="Henrissat B."/>
            <person name="Wiebenga A."/>
            <person name="De vries R.P."/>
            <person name="Grigoriev I.V."/>
            <person name="Mortensen U.H."/>
            <person name="Andersen M.R."/>
            <person name="Baker S.E."/>
        </authorList>
    </citation>
    <scope>NUCLEOTIDE SEQUENCE [LARGE SCALE GENOMIC DNA]</scope>
    <source>
        <strain evidence="2 3">CBS 139.54b</strain>
    </source>
</reference>
<keyword evidence="1" id="KW-0812">Transmembrane</keyword>
<evidence type="ECO:0000256" key="1">
    <source>
        <dbReference type="SAM" id="Phobius"/>
    </source>
</evidence>
<protein>
    <submittedName>
        <fullName evidence="2">Uncharacterized protein</fullName>
    </submittedName>
</protein>
<sequence length="109" mass="12578">MPTYLPLLPLPSRVRLMRSFEEIVFECPIMTCLWVSLSFLFFFFFFSTSILSCPLCKVSVVSVFPSTFSITSPRSKIVIMKILLQPWSVYFPSTCRVHSTDPLITTIIR</sequence>
<accession>A0A3F3PU22</accession>
<evidence type="ECO:0000313" key="3">
    <source>
        <dbReference type="Proteomes" id="UP000253729"/>
    </source>
</evidence>
<proteinExistence type="predicted"/>
<keyword evidence="3" id="KW-1185">Reference proteome</keyword>
<dbReference type="AlphaFoldDB" id="A0A3F3PU22"/>
<keyword evidence="1" id="KW-0472">Membrane</keyword>
<keyword evidence="1" id="KW-1133">Transmembrane helix</keyword>
<dbReference type="EMBL" id="KZ852061">
    <property type="protein sequence ID" value="RDH30365.1"/>
    <property type="molecule type" value="Genomic_DNA"/>
</dbReference>
<dbReference type="GeneID" id="38144815"/>